<dbReference type="Pfam" id="PF01979">
    <property type="entry name" value="Amidohydro_1"/>
    <property type="match status" value="2"/>
</dbReference>
<accession>A0A2S7KQ11</accession>
<proteinExistence type="predicted"/>
<keyword evidence="4" id="KW-0378">Hydrolase</keyword>
<dbReference type="EMBL" id="MQUB01000001">
    <property type="protein sequence ID" value="PQB04705.1"/>
    <property type="molecule type" value="Genomic_DNA"/>
</dbReference>
<evidence type="ECO:0000259" key="3">
    <source>
        <dbReference type="Pfam" id="PF01979"/>
    </source>
</evidence>
<protein>
    <submittedName>
        <fullName evidence="4">Amidohydrolase</fullName>
    </submittedName>
</protein>
<dbReference type="InterPro" id="IPR006680">
    <property type="entry name" value="Amidohydro-rel"/>
</dbReference>
<evidence type="ECO:0000256" key="1">
    <source>
        <dbReference type="SAM" id="MobiDB-lite"/>
    </source>
</evidence>
<sequence length="984" mass="108206">MKRTTLLVLWLLGLGTVCAQDYFPNNSGVKEKNSNYTALTNATIYISPGQVVQNGTLLIQNGKVVASGRNVSVPSNSVSIDLDGKTIYPSFIDAYTGFGVEKPKRAPGSGRSPQYEATRQGFYWNDHIMPENRAMDKFKYDSKAATEMRKAGFGVVNTHIMDGIARGTGVLVALNDDGSDADRVLNDDSGQFFSFSKSVTSRQSYPGSLMGSIALLRQMHYDADWYAKGNSETKDRSLEALIASRGLTSFFEAGNKGNDLRADKIADMFNLNYVIVGGGDEYEMMDKIKATNARFIIPINFPDAFDVSDPYAADFVSLADMREWNQAPMNPKSLSDAGVTFALTTHDLKKAGDFHGKLRKALEYGFDKTKALESLTTVPAAILGQSDALGTLENGKMANFLITSGDIFDKSTTIYENWVQGKKHVINSMDQRDIRGQYNLTAGGKTYQVKIEGSYGKPSMSTTIGETKYPSKLTYSNDWITFSITDDATKAVSRGSGLVPASGNTISGKLVLPSGMESNFTATRTGDLEKDEKKAESGASPEIMPMTYPNMSYGWTALPTAQNMLFRNATVWTGEADGILENTDVLIQNGKIAAVGQNLNARGARVIDATGKHLTAGIIDEHSHIAALSINEGGHNSSAEVKIEDVVDSEDINIYRNLAGGVTSIQILHGSANPIGGRSAIIKLKWGMEADDLIYDNSPKFIKFALGENVKQSNWQSYSRFPQSRMGVEQVFVNYFNRAKEYDAIKKSGKSYRYDEELEVLAEILNGERFISCHSYVQSEINMLMKVAESFDFRVNTFTHILEGYKVADKMKQHGVGGSTFSDWWAYKFEVNDAIPYNAAIMAAEGVTVAINSDDGEMSRRLNQEAAKSVKYGGMSEEEAWKMVTINPAKLLHLDERVGSIAVGKDADLVLWTDNPLSIYAKAEKTIIEGTVFFDLETDKAKREAIKAERSKLVNMMLSEKNGGGKTRAPKRKENRHFHCESLN</sequence>
<dbReference type="GO" id="GO:0016810">
    <property type="term" value="F:hydrolase activity, acting on carbon-nitrogen (but not peptide) bonds"/>
    <property type="evidence" value="ECO:0007669"/>
    <property type="project" value="InterPro"/>
</dbReference>
<comment type="caution">
    <text evidence="4">The sequence shown here is derived from an EMBL/GenBank/DDBJ whole genome shotgun (WGS) entry which is preliminary data.</text>
</comment>
<dbReference type="AlphaFoldDB" id="A0A2S7KQ11"/>
<feature type="region of interest" description="Disordered" evidence="1">
    <location>
        <begin position="524"/>
        <end position="543"/>
    </location>
</feature>
<dbReference type="PANTHER" id="PTHR43135:SF3">
    <property type="entry name" value="ALPHA-D-RIBOSE 1-METHYLPHOSPHONATE 5-TRIPHOSPHATE DIPHOSPHATASE"/>
    <property type="match status" value="1"/>
</dbReference>
<dbReference type="CDD" id="cd01309">
    <property type="entry name" value="Met_dep_hydrolase_C"/>
    <property type="match status" value="1"/>
</dbReference>
<keyword evidence="5" id="KW-1185">Reference proteome</keyword>
<feature type="signal peptide" evidence="2">
    <location>
        <begin position="1"/>
        <end position="19"/>
    </location>
</feature>
<feature type="compositionally biased region" description="Basic and acidic residues" evidence="1">
    <location>
        <begin position="526"/>
        <end position="536"/>
    </location>
</feature>
<dbReference type="Gene3D" id="2.30.40.10">
    <property type="entry name" value="Urease, subunit C, domain 1"/>
    <property type="match status" value="1"/>
</dbReference>
<dbReference type="InterPro" id="IPR011059">
    <property type="entry name" value="Metal-dep_hydrolase_composite"/>
</dbReference>
<dbReference type="InterPro" id="IPR032466">
    <property type="entry name" value="Metal_Hydrolase"/>
</dbReference>
<name>A0A2S7KQ11_9FLAO</name>
<dbReference type="OrthoDB" id="9802793at2"/>
<dbReference type="Proteomes" id="UP000239800">
    <property type="component" value="Unassembled WGS sequence"/>
</dbReference>
<evidence type="ECO:0000256" key="2">
    <source>
        <dbReference type="SAM" id="SignalP"/>
    </source>
</evidence>
<dbReference type="SUPFAM" id="SSF51338">
    <property type="entry name" value="Composite domain of metallo-dependent hydrolases"/>
    <property type="match status" value="2"/>
</dbReference>
<dbReference type="InterPro" id="IPR051781">
    <property type="entry name" value="Metallo-dep_Hydrolase"/>
</dbReference>
<keyword evidence="2" id="KW-0732">Signal</keyword>
<dbReference type="PANTHER" id="PTHR43135">
    <property type="entry name" value="ALPHA-D-RIBOSE 1-METHYLPHOSPHONATE 5-TRIPHOSPHATE DIPHOSPHATASE"/>
    <property type="match status" value="1"/>
</dbReference>
<organism evidence="4 5">
    <name type="scientific">Aureitalea marina</name>
    <dbReference type="NCBI Taxonomy" id="930804"/>
    <lineage>
        <taxon>Bacteria</taxon>
        <taxon>Pseudomonadati</taxon>
        <taxon>Bacteroidota</taxon>
        <taxon>Flavobacteriia</taxon>
        <taxon>Flavobacteriales</taxon>
        <taxon>Flavobacteriaceae</taxon>
        <taxon>Aureitalea</taxon>
    </lineage>
</organism>
<evidence type="ECO:0000313" key="5">
    <source>
        <dbReference type="Proteomes" id="UP000239800"/>
    </source>
</evidence>
<feature type="chain" id="PRO_5015518470" evidence="2">
    <location>
        <begin position="20"/>
        <end position="984"/>
    </location>
</feature>
<dbReference type="RefSeq" id="WP_104812631.1">
    <property type="nucleotide sequence ID" value="NZ_MQUB01000001.1"/>
</dbReference>
<gene>
    <name evidence="4" type="ORF">BST85_07215</name>
</gene>
<evidence type="ECO:0000313" key="4">
    <source>
        <dbReference type="EMBL" id="PQB04705.1"/>
    </source>
</evidence>
<reference evidence="4 5" key="1">
    <citation type="submission" date="2016-11" db="EMBL/GenBank/DDBJ databases">
        <title>Trade-off between light-utilization and light-protection in marine flavobacteria.</title>
        <authorList>
            <person name="Kumagai Y."/>
        </authorList>
    </citation>
    <scope>NUCLEOTIDE SEQUENCE [LARGE SCALE GENOMIC DNA]</scope>
    <source>
        <strain evidence="4 5">NBRC 107741</strain>
    </source>
</reference>
<feature type="domain" description="Amidohydrolase-related" evidence="3">
    <location>
        <begin position="332"/>
        <end position="417"/>
    </location>
</feature>
<feature type="region of interest" description="Disordered" evidence="1">
    <location>
        <begin position="959"/>
        <end position="984"/>
    </location>
</feature>
<dbReference type="SUPFAM" id="SSF51556">
    <property type="entry name" value="Metallo-dependent hydrolases"/>
    <property type="match status" value="1"/>
</dbReference>
<feature type="domain" description="Amidohydrolase-related" evidence="3">
    <location>
        <begin position="839"/>
        <end position="925"/>
    </location>
</feature>
<dbReference type="Gene3D" id="3.20.20.140">
    <property type="entry name" value="Metal-dependent hydrolases"/>
    <property type="match status" value="2"/>
</dbReference>